<proteinExistence type="predicted"/>
<protein>
    <submittedName>
        <fullName evidence="1">Uncharacterized protein</fullName>
    </submittedName>
</protein>
<sequence length="489" mass="55417">MSYKANTKITKEYDPLKTYHNELFSPDYIKNNPLLIFITSPDNKFEPLTVYTIIRGSIKLKQTLCSENFFLWGGANSSQLQFECCSSDLIDNAPDGKIQLQLVPTIYEEGKLKQRLDEKKVTLFTGYVESAEPTRTPGNWKITAYDRFYRMRNVPISPWLKSLIETYKSGGQHASWNDVLTMIETQLGFGACIHPDWLSSMWYPDNADITQQNGVNMIKNFALLMQRFAMIDGDGALQYVEVEDSVKTQNYYCLNTWSPDELKYSAGHIWMPRLFTSEPRTNLFYTTGETTPEDDYYNNIYTIKSPILGNASWVEECYECDPYGAPSSKYSAANMPAGLFDTKRLCLTNGETFSQQQYSIRAHGADPTIPMGSQILVNRFNKETGWSNVVSSYIMQRTITIMSPTYIIADYSAENEPYNAVVPEYEAGIQSANALANQVSKNLPFIVDGSSLTKLKAVRAISADDYKNLSSDEKRSDTIFYVRGEVSSS</sequence>
<name>A0A8S5Q6Q2_9CAUD</name>
<organism evidence="1">
    <name type="scientific">Siphoviridae sp. ctf8W5</name>
    <dbReference type="NCBI Taxonomy" id="2825595"/>
    <lineage>
        <taxon>Viruses</taxon>
        <taxon>Duplodnaviria</taxon>
        <taxon>Heunggongvirae</taxon>
        <taxon>Uroviricota</taxon>
        <taxon>Caudoviricetes</taxon>
    </lineage>
</organism>
<evidence type="ECO:0000313" key="1">
    <source>
        <dbReference type="EMBL" id="DAE15007.1"/>
    </source>
</evidence>
<accession>A0A8S5Q6Q2</accession>
<reference evidence="1" key="1">
    <citation type="journal article" date="2021" name="Proc. Natl. Acad. Sci. U.S.A.">
        <title>A Catalog of Tens of Thousands of Viruses from Human Metagenomes Reveals Hidden Associations with Chronic Diseases.</title>
        <authorList>
            <person name="Tisza M.J."/>
            <person name="Buck C.B."/>
        </authorList>
    </citation>
    <scope>NUCLEOTIDE SEQUENCE</scope>
    <source>
        <strain evidence="1">Ctf8W5</strain>
    </source>
</reference>
<dbReference type="EMBL" id="BK015597">
    <property type="protein sequence ID" value="DAE15007.1"/>
    <property type="molecule type" value="Genomic_DNA"/>
</dbReference>